<dbReference type="InterPro" id="IPR003594">
    <property type="entry name" value="HATPase_dom"/>
</dbReference>
<keyword evidence="10" id="KW-0175">Coiled coil</keyword>
<keyword evidence="5" id="KW-0808">Transferase</keyword>
<evidence type="ECO:0000256" key="8">
    <source>
        <dbReference type="ARBA" id="ARBA00022989"/>
    </source>
</evidence>
<dbReference type="InterPro" id="IPR005467">
    <property type="entry name" value="His_kinase_dom"/>
</dbReference>
<keyword evidence="6 11" id="KW-0812">Transmembrane</keyword>
<dbReference type="PANTHER" id="PTHR45436:SF5">
    <property type="entry name" value="SENSOR HISTIDINE KINASE TRCS"/>
    <property type="match status" value="1"/>
</dbReference>
<dbReference type="InterPro" id="IPR003660">
    <property type="entry name" value="HAMP_dom"/>
</dbReference>
<dbReference type="SUPFAM" id="SSF55874">
    <property type="entry name" value="ATPase domain of HSP90 chaperone/DNA topoisomerase II/histidine kinase"/>
    <property type="match status" value="1"/>
</dbReference>
<keyword evidence="9" id="KW-0902">Two-component regulatory system</keyword>
<dbReference type="PANTHER" id="PTHR45436">
    <property type="entry name" value="SENSOR HISTIDINE KINASE YKOH"/>
    <property type="match status" value="1"/>
</dbReference>
<evidence type="ECO:0000256" key="2">
    <source>
        <dbReference type="ARBA" id="ARBA00004236"/>
    </source>
</evidence>
<evidence type="ECO:0000256" key="4">
    <source>
        <dbReference type="ARBA" id="ARBA00022553"/>
    </source>
</evidence>
<dbReference type="Pfam" id="PF00512">
    <property type="entry name" value="HisKA"/>
    <property type="match status" value="1"/>
</dbReference>
<dbReference type="InterPro" id="IPR036890">
    <property type="entry name" value="HATPase_C_sf"/>
</dbReference>
<dbReference type="CDD" id="cd00075">
    <property type="entry name" value="HATPase"/>
    <property type="match status" value="1"/>
</dbReference>
<dbReference type="AlphaFoldDB" id="A0A147EPR8"/>
<evidence type="ECO:0000256" key="1">
    <source>
        <dbReference type="ARBA" id="ARBA00000085"/>
    </source>
</evidence>
<feature type="domain" description="HAMP" evidence="13">
    <location>
        <begin position="184"/>
        <end position="236"/>
    </location>
</feature>
<dbReference type="PROSITE" id="PS50885">
    <property type="entry name" value="HAMP"/>
    <property type="match status" value="1"/>
</dbReference>
<keyword evidence="8 11" id="KW-1133">Transmembrane helix</keyword>
<feature type="transmembrane region" description="Helical" evidence="11">
    <location>
        <begin position="158"/>
        <end position="182"/>
    </location>
</feature>
<dbReference type="SMART" id="SM00387">
    <property type="entry name" value="HATPase_c"/>
    <property type="match status" value="1"/>
</dbReference>
<dbReference type="SUPFAM" id="SSF47384">
    <property type="entry name" value="Homodimeric domain of signal transducing histidine kinase"/>
    <property type="match status" value="1"/>
</dbReference>
<dbReference type="EMBL" id="LDRK01000021">
    <property type="protein sequence ID" value="KTR86447.1"/>
    <property type="molecule type" value="Genomic_DNA"/>
</dbReference>
<protein>
    <recommendedName>
        <fullName evidence="3">histidine kinase</fullName>
        <ecNumber evidence="3">2.7.13.3</ecNumber>
    </recommendedName>
</protein>
<dbReference type="SMART" id="SM00304">
    <property type="entry name" value="HAMP"/>
    <property type="match status" value="1"/>
</dbReference>
<proteinExistence type="predicted"/>
<name>A0A147EPR8_9MICO</name>
<keyword evidence="11" id="KW-0472">Membrane</keyword>
<dbReference type="CDD" id="cd00082">
    <property type="entry name" value="HisKA"/>
    <property type="match status" value="1"/>
</dbReference>
<dbReference type="SMART" id="SM00388">
    <property type="entry name" value="HisKA"/>
    <property type="match status" value="1"/>
</dbReference>
<evidence type="ECO:0000256" key="9">
    <source>
        <dbReference type="ARBA" id="ARBA00023012"/>
    </source>
</evidence>
<evidence type="ECO:0000256" key="3">
    <source>
        <dbReference type="ARBA" id="ARBA00012438"/>
    </source>
</evidence>
<evidence type="ECO:0000259" key="12">
    <source>
        <dbReference type="PROSITE" id="PS50109"/>
    </source>
</evidence>
<comment type="caution">
    <text evidence="14">The sequence shown here is derived from an EMBL/GenBank/DDBJ whole genome shotgun (WGS) entry which is preliminary data.</text>
</comment>
<gene>
    <name evidence="14" type="ORF">NS354_04770</name>
</gene>
<evidence type="ECO:0000256" key="10">
    <source>
        <dbReference type="SAM" id="Coils"/>
    </source>
</evidence>
<evidence type="ECO:0000256" key="11">
    <source>
        <dbReference type="SAM" id="Phobius"/>
    </source>
</evidence>
<accession>A0A147EPR8</accession>
<keyword evidence="15" id="KW-1185">Reference proteome</keyword>
<comment type="subcellular location">
    <subcellularLocation>
        <location evidence="2">Cell membrane</location>
    </subcellularLocation>
</comment>
<dbReference type="InterPro" id="IPR050428">
    <property type="entry name" value="TCS_sensor_his_kinase"/>
</dbReference>
<dbReference type="PROSITE" id="PS50109">
    <property type="entry name" value="HIS_KIN"/>
    <property type="match status" value="1"/>
</dbReference>
<dbReference type="RefSeq" id="WP_058593456.1">
    <property type="nucleotide sequence ID" value="NZ_LDRK01000021.1"/>
</dbReference>
<dbReference type="Pfam" id="PF02518">
    <property type="entry name" value="HATPase_c"/>
    <property type="match status" value="1"/>
</dbReference>
<evidence type="ECO:0000256" key="5">
    <source>
        <dbReference type="ARBA" id="ARBA00022679"/>
    </source>
</evidence>
<keyword evidence="4" id="KW-0597">Phosphoprotein</keyword>
<dbReference type="Gene3D" id="3.30.565.10">
    <property type="entry name" value="Histidine kinase-like ATPase, C-terminal domain"/>
    <property type="match status" value="1"/>
</dbReference>
<dbReference type="PATRIC" id="fig|1079994.3.peg.1041"/>
<evidence type="ECO:0000259" key="13">
    <source>
        <dbReference type="PROSITE" id="PS50885"/>
    </source>
</evidence>
<reference evidence="14 15" key="1">
    <citation type="journal article" date="2016" name="Front. Microbiol.">
        <title>Genomic Resource of Rice Seed Associated Bacteria.</title>
        <authorList>
            <person name="Midha S."/>
            <person name="Bansal K."/>
            <person name="Sharma S."/>
            <person name="Kumar N."/>
            <person name="Patil P.P."/>
            <person name="Chaudhry V."/>
            <person name="Patil P.B."/>
        </authorList>
    </citation>
    <scope>NUCLEOTIDE SEQUENCE [LARGE SCALE GENOMIC DNA]</scope>
    <source>
        <strain evidence="14 15">NS354</strain>
    </source>
</reference>
<dbReference type="Gene3D" id="1.10.287.130">
    <property type="match status" value="1"/>
</dbReference>
<dbReference type="OrthoDB" id="9786919at2"/>
<dbReference type="EC" id="2.7.13.3" evidence="3"/>
<dbReference type="Pfam" id="PF00672">
    <property type="entry name" value="HAMP"/>
    <property type="match status" value="1"/>
</dbReference>
<evidence type="ECO:0000313" key="14">
    <source>
        <dbReference type="EMBL" id="KTR86447.1"/>
    </source>
</evidence>
<comment type="catalytic activity">
    <reaction evidence="1">
        <text>ATP + protein L-histidine = ADP + protein N-phospho-L-histidine.</text>
        <dbReference type="EC" id="2.7.13.3"/>
    </reaction>
</comment>
<dbReference type="GO" id="GO:0005886">
    <property type="term" value="C:plasma membrane"/>
    <property type="evidence" value="ECO:0007669"/>
    <property type="project" value="UniProtKB-SubCell"/>
</dbReference>
<sequence length="484" mass="50376">MRFRVLLPLFVFGVLAVTAILIPVGAAIAESRTQELQLQRGAALQQIAQRASAALAVDDPGELDRYLHRFSETFGEAVVVVDGAGARLTGSGGPVDGAAITPVVSDALRGVPPPDLDIVTPWSEPNAVIAAPVTLDGRTPEGAVALQVDQRAAQRDIAAGWATIVSVGAALLFAVLLASVLWTRWVLRPVSALDAAANALAENRAYALDADAGPPELRRLSRSFARMARSVELALDQQHGLVADASHQLRNPLAAIRLRIDGLPRDLDAEVDGQDAEIAAIERDLDRLEHTVARMLALANAEHRATAAASGHGAAASEASPPASDDRHVSVSAARLIAPHLARLADAGIAVIADEQPRSLRFRRHDLEEVVELLADNVAKYAPGSAFRIELSPHSAGGTGRAGEPGGTGGATALVMSDSGPGLATTEIALAGRRFWRAPAHAQLPGSGLGLAIVEQLARANDAEVVIDRAPAGGLRITIIARAA</sequence>
<keyword evidence="7" id="KW-0418">Kinase</keyword>
<feature type="domain" description="Histidine kinase" evidence="12">
    <location>
        <begin position="244"/>
        <end position="484"/>
    </location>
</feature>
<dbReference type="Proteomes" id="UP000070810">
    <property type="component" value="Unassembled WGS sequence"/>
</dbReference>
<dbReference type="InterPro" id="IPR036097">
    <property type="entry name" value="HisK_dim/P_sf"/>
</dbReference>
<dbReference type="Gene3D" id="6.10.340.10">
    <property type="match status" value="1"/>
</dbReference>
<dbReference type="InterPro" id="IPR003661">
    <property type="entry name" value="HisK_dim/P_dom"/>
</dbReference>
<feature type="coiled-coil region" evidence="10">
    <location>
        <begin position="271"/>
        <end position="298"/>
    </location>
</feature>
<organism evidence="14 15">
    <name type="scientific">Leucobacter chromiiresistens</name>
    <dbReference type="NCBI Taxonomy" id="1079994"/>
    <lineage>
        <taxon>Bacteria</taxon>
        <taxon>Bacillati</taxon>
        <taxon>Actinomycetota</taxon>
        <taxon>Actinomycetes</taxon>
        <taxon>Micrococcales</taxon>
        <taxon>Microbacteriaceae</taxon>
        <taxon>Leucobacter</taxon>
    </lineage>
</organism>
<evidence type="ECO:0000256" key="7">
    <source>
        <dbReference type="ARBA" id="ARBA00022777"/>
    </source>
</evidence>
<evidence type="ECO:0000256" key="6">
    <source>
        <dbReference type="ARBA" id="ARBA00022692"/>
    </source>
</evidence>
<evidence type="ECO:0000313" key="15">
    <source>
        <dbReference type="Proteomes" id="UP000070810"/>
    </source>
</evidence>
<dbReference type="GO" id="GO:0000155">
    <property type="term" value="F:phosphorelay sensor kinase activity"/>
    <property type="evidence" value="ECO:0007669"/>
    <property type="project" value="InterPro"/>
</dbReference>